<dbReference type="InterPro" id="IPR036259">
    <property type="entry name" value="MFS_trans_sf"/>
</dbReference>
<feature type="transmembrane region" description="Helical" evidence="1">
    <location>
        <begin position="50"/>
        <end position="69"/>
    </location>
</feature>
<feature type="non-terminal residue" evidence="3">
    <location>
        <position position="107"/>
    </location>
</feature>
<evidence type="ECO:0000259" key="2">
    <source>
        <dbReference type="PROSITE" id="PS50850"/>
    </source>
</evidence>
<dbReference type="InterPro" id="IPR020846">
    <property type="entry name" value="MFS_dom"/>
</dbReference>
<keyword evidence="1" id="KW-0472">Membrane</keyword>
<dbReference type="EMBL" id="UINC01166464">
    <property type="protein sequence ID" value="SVD68436.1"/>
    <property type="molecule type" value="Genomic_DNA"/>
</dbReference>
<evidence type="ECO:0000313" key="3">
    <source>
        <dbReference type="EMBL" id="SVD68436.1"/>
    </source>
</evidence>
<dbReference type="GO" id="GO:0022857">
    <property type="term" value="F:transmembrane transporter activity"/>
    <property type="evidence" value="ECO:0007669"/>
    <property type="project" value="InterPro"/>
</dbReference>
<evidence type="ECO:0000256" key="1">
    <source>
        <dbReference type="SAM" id="Phobius"/>
    </source>
</evidence>
<sequence>MAKLSLKPSSLAVGGRPIHYAWVIVFVGAVMRLFSSSFRSSSSILIPRLVDSFGWSYGAVGLGFAIQWIVSGLFGPPAGMLGDRYGVRWTMRLGALLFIVGMVLTGF</sequence>
<dbReference type="SUPFAM" id="SSF103473">
    <property type="entry name" value="MFS general substrate transporter"/>
    <property type="match status" value="1"/>
</dbReference>
<dbReference type="AlphaFoldDB" id="A0A382XB79"/>
<accession>A0A382XB79</accession>
<proteinExistence type="predicted"/>
<dbReference type="PROSITE" id="PS50850">
    <property type="entry name" value="MFS"/>
    <property type="match status" value="1"/>
</dbReference>
<keyword evidence="1" id="KW-0812">Transmembrane</keyword>
<dbReference type="Pfam" id="PF07690">
    <property type="entry name" value="MFS_1"/>
    <property type="match status" value="1"/>
</dbReference>
<dbReference type="InterPro" id="IPR011701">
    <property type="entry name" value="MFS"/>
</dbReference>
<keyword evidence="1" id="KW-1133">Transmembrane helix</keyword>
<gene>
    <name evidence="3" type="ORF">METZ01_LOCUS421290</name>
</gene>
<organism evidence="3">
    <name type="scientific">marine metagenome</name>
    <dbReference type="NCBI Taxonomy" id="408172"/>
    <lineage>
        <taxon>unclassified sequences</taxon>
        <taxon>metagenomes</taxon>
        <taxon>ecological metagenomes</taxon>
    </lineage>
</organism>
<feature type="transmembrane region" description="Helical" evidence="1">
    <location>
        <begin position="89"/>
        <end position="106"/>
    </location>
</feature>
<protein>
    <recommendedName>
        <fullName evidence="2">Major facilitator superfamily (MFS) profile domain-containing protein</fullName>
    </recommendedName>
</protein>
<dbReference type="Gene3D" id="1.20.1250.20">
    <property type="entry name" value="MFS general substrate transporter like domains"/>
    <property type="match status" value="1"/>
</dbReference>
<name>A0A382XB79_9ZZZZ</name>
<feature type="transmembrane region" description="Helical" evidence="1">
    <location>
        <begin position="20"/>
        <end position="38"/>
    </location>
</feature>
<feature type="domain" description="Major facilitator superfamily (MFS) profile" evidence="2">
    <location>
        <begin position="21"/>
        <end position="107"/>
    </location>
</feature>
<reference evidence="3" key="1">
    <citation type="submission" date="2018-05" db="EMBL/GenBank/DDBJ databases">
        <authorList>
            <person name="Lanie J.A."/>
            <person name="Ng W.-L."/>
            <person name="Kazmierczak K.M."/>
            <person name="Andrzejewski T.M."/>
            <person name="Davidsen T.M."/>
            <person name="Wayne K.J."/>
            <person name="Tettelin H."/>
            <person name="Glass J.I."/>
            <person name="Rusch D."/>
            <person name="Podicherti R."/>
            <person name="Tsui H.-C.T."/>
            <person name="Winkler M.E."/>
        </authorList>
    </citation>
    <scope>NUCLEOTIDE SEQUENCE</scope>
</reference>